<reference evidence="1 2" key="2">
    <citation type="journal article" date="2022" name="Mol. Ecol. Resour.">
        <title>The genomes of chicory, endive, great burdock and yacon provide insights into Asteraceae paleo-polyploidization history and plant inulin production.</title>
        <authorList>
            <person name="Fan W."/>
            <person name="Wang S."/>
            <person name="Wang H."/>
            <person name="Wang A."/>
            <person name="Jiang F."/>
            <person name="Liu H."/>
            <person name="Zhao H."/>
            <person name="Xu D."/>
            <person name="Zhang Y."/>
        </authorList>
    </citation>
    <scope>NUCLEOTIDE SEQUENCE [LARGE SCALE GENOMIC DNA]</scope>
    <source>
        <strain evidence="2">cv. Niubang</strain>
    </source>
</reference>
<reference evidence="2" key="1">
    <citation type="journal article" date="2022" name="Mol. Ecol. Resour.">
        <title>The genomes of chicory, endive, great burdock and yacon provide insights into Asteraceae palaeo-polyploidization history and plant inulin production.</title>
        <authorList>
            <person name="Fan W."/>
            <person name="Wang S."/>
            <person name="Wang H."/>
            <person name="Wang A."/>
            <person name="Jiang F."/>
            <person name="Liu H."/>
            <person name="Zhao H."/>
            <person name="Xu D."/>
            <person name="Zhang Y."/>
        </authorList>
    </citation>
    <scope>NUCLEOTIDE SEQUENCE [LARGE SCALE GENOMIC DNA]</scope>
    <source>
        <strain evidence="2">cv. Niubang</strain>
    </source>
</reference>
<name>A0ACB9B1G0_ARCLA</name>
<sequence length="93" mass="10679">MQTRLGDIEVTAERPTMDEVVVMLQRGSSLTLRIPKEHEWLLSQVPSTSSLDDNKDLETLEPDDENGSRELPIEDHDYETIMESVEELNLNPR</sequence>
<dbReference type="Proteomes" id="UP001055879">
    <property type="component" value="Linkage Group LG07"/>
</dbReference>
<comment type="caution">
    <text evidence="1">The sequence shown here is derived from an EMBL/GenBank/DDBJ whole genome shotgun (WGS) entry which is preliminary data.</text>
</comment>
<gene>
    <name evidence="1" type="ORF">L6452_22572</name>
</gene>
<keyword evidence="2" id="KW-1185">Reference proteome</keyword>
<dbReference type="EMBL" id="CM042053">
    <property type="protein sequence ID" value="KAI3715586.1"/>
    <property type="molecule type" value="Genomic_DNA"/>
</dbReference>
<proteinExistence type="predicted"/>
<evidence type="ECO:0000313" key="1">
    <source>
        <dbReference type="EMBL" id="KAI3715586.1"/>
    </source>
</evidence>
<organism evidence="1 2">
    <name type="scientific">Arctium lappa</name>
    <name type="common">Greater burdock</name>
    <name type="synonym">Lappa major</name>
    <dbReference type="NCBI Taxonomy" id="4217"/>
    <lineage>
        <taxon>Eukaryota</taxon>
        <taxon>Viridiplantae</taxon>
        <taxon>Streptophyta</taxon>
        <taxon>Embryophyta</taxon>
        <taxon>Tracheophyta</taxon>
        <taxon>Spermatophyta</taxon>
        <taxon>Magnoliopsida</taxon>
        <taxon>eudicotyledons</taxon>
        <taxon>Gunneridae</taxon>
        <taxon>Pentapetalae</taxon>
        <taxon>asterids</taxon>
        <taxon>campanulids</taxon>
        <taxon>Asterales</taxon>
        <taxon>Asteraceae</taxon>
        <taxon>Carduoideae</taxon>
        <taxon>Cardueae</taxon>
        <taxon>Arctiinae</taxon>
        <taxon>Arctium</taxon>
    </lineage>
</organism>
<accession>A0ACB9B1G0</accession>
<protein>
    <submittedName>
        <fullName evidence="1">Uncharacterized protein</fullName>
    </submittedName>
</protein>
<evidence type="ECO:0000313" key="2">
    <source>
        <dbReference type="Proteomes" id="UP001055879"/>
    </source>
</evidence>